<feature type="region of interest" description="Disordered" evidence="2">
    <location>
        <begin position="185"/>
        <end position="220"/>
    </location>
</feature>
<feature type="compositionally biased region" description="Pro residues" evidence="2">
    <location>
        <begin position="197"/>
        <end position="218"/>
    </location>
</feature>
<feature type="chain" id="PRO_5012706087" evidence="3">
    <location>
        <begin position="35"/>
        <end position="408"/>
    </location>
</feature>
<feature type="coiled-coil region" evidence="1">
    <location>
        <begin position="79"/>
        <end position="142"/>
    </location>
</feature>
<accession>A0A1Q9D7A4</accession>
<keyword evidence="5" id="KW-1185">Reference proteome</keyword>
<dbReference type="Proteomes" id="UP000186817">
    <property type="component" value="Unassembled WGS sequence"/>
</dbReference>
<dbReference type="OrthoDB" id="10679369at2759"/>
<keyword evidence="3" id="KW-0732">Signal</keyword>
<dbReference type="EMBL" id="LSRX01000685">
    <property type="protein sequence ID" value="OLP90987.1"/>
    <property type="molecule type" value="Genomic_DNA"/>
</dbReference>
<proteinExistence type="predicted"/>
<organism evidence="4 5">
    <name type="scientific">Symbiodinium microadriaticum</name>
    <name type="common">Dinoflagellate</name>
    <name type="synonym">Zooxanthella microadriatica</name>
    <dbReference type="NCBI Taxonomy" id="2951"/>
    <lineage>
        <taxon>Eukaryota</taxon>
        <taxon>Sar</taxon>
        <taxon>Alveolata</taxon>
        <taxon>Dinophyceae</taxon>
        <taxon>Suessiales</taxon>
        <taxon>Symbiodiniaceae</taxon>
        <taxon>Symbiodinium</taxon>
    </lineage>
</organism>
<comment type="caution">
    <text evidence="4">The sequence shown here is derived from an EMBL/GenBank/DDBJ whole genome shotgun (WGS) entry which is preliminary data.</text>
</comment>
<feature type="signal peptide" evidence="3">
    <location>
        <begin position="1"/>
        <end position="34"/>
    </location>
</feature>
<reference evidence="4 5" key="1">
    <citation type="submission" date="2016-02" db="EMBL/GenBank/DDBJ databases">
        <title>Genome analysis of coral dinoflagellate symbionts highlights evolutionary adaptations to a symbiotic lifestyle.</title>
        <authorList>
            <person name="Aranda M."/>
            <person name="Li Y."/>
            <person name="Liew Y.J."/>
            <person name="Baumgarten S."/>
            <person name="Simakov O."/>
            <person name="Wilson M."/>
            <person name="Piel J."/>
            <person name="Ashoor H."/>
            <person name="Bougouffa S."/>
            <person name="Bajic V.B."/>
            <person name="Ryu T."/>
            <person name="Ravasi T."/>
            <person name="Bayer T."/>
            <person name="Micklem G."/>
            <person name="Kim H."/>
            <person name="Bhak J."/>
            <person name="Lajeunesse T.C."/>
            <person name="Voolstra C.R."/>
        </authorList>
    </citation>
    <scope>NUCLEOTIDE SEQUENCE [LARGE SCALE GENOMIC DNA]</scope>
    <source>
        <strain evidence="4 5">CCMP2467</strain>
    </source>
</reference>
<feature type="region of interest" description="Disordered" evidence="2">
    <location>
        <begin position="290"/>
        <end position="322"/>
    </location>
</feature>
<feature type="compositionally biased region" description="Basic and acidic residues" evidence="2">
    <location>
        <begin position="309"/>
        <end position="322"/>
    </location>
</feature>
<gene>
    <name evidence="4" type="ORF">AK812_SmicGene27375</name>
</gene>
<sequence>MARTIWTIWPGTTAWLLAAVAWQLFSQGWSSVEAAKFDSFPCLRQGASEDSGQRPGSEFLQATGVGQFGGALQSALNSARKAEQRVLKLHQSKVTAEEQWQNYCTKMKQSFVREKARFLRHVEKLQADLKDAENNMAAARAGVTQAHADGGRSSAANMEGVTIDPNTDNLFAAWDAEAAPDWDGVLNRAMSGAPPGLATPPRPAPAAPRTPGPGPMTAPAPTEQQMAQIQAFYAMMGGPHLAFQDPYMAMSPLPVAPTGPALAPADGGHAGNASPAAAASIPTHANLKAVSPHTGQRDLAKPRVPTSEEPPRFGIKDASKKQQVETMQSGLADKLEEKRAAARATMPFGGFAAGPETAEAMAALGRRPINIVQDDEEEIGPPDPGLQAEDKPDDFLWVEVYGYFPRRS</sequence>
<evidence type="ECO:0000256" key="1">
    <source>
        <dbReference type="SAM" id="Coils"/>
    </source>
</evidence>
<dbReference type="AlphaFoldDB" id="A0A1Q9D7A4"/>
<keyword evidence="1" id="KW-0175">Coiled coil</keyword>
<protein>
    <submittedName>
        <fullName evidence="4">Uncharacterized protein</fullName>
    </submittedName>
</protein>
<evidence type="ECO:0000256" key="2">
    <source>
        <dbReference type="SAM" id="MobiDB-lite"/>
    </source>
</evidence>
<evidence type="ECO:0000313" key="5">
    <source>
        <dbReference type="Proteomes" id="UP000186817"/>
    </source>
</evidence>
<evidence type="ECO:0000313" key="4">
    <source>
        <dbReference type="EMBL" id="OLP90987.1"/>
    </source>
</evidence>
<name>A0A1Q9D7A4_SYMMI</name>
<evidence type="ECO:0000256" key="3">
    <source>
        <dbReference type="SAM" id="SignalP"/>
    </source>
</evidence>